<evidence type="ECO:0000256" key="5">
    <source>
        <dbReference type="ARBA" id="ARBA00018099"/>
    </source>
</evidence>
<proteinExistence type="inferred from homology"/>
<name>A0A1Y1MCA1_PHOPY</name>
<evidence type="ECO:0000256" key="2">
    <source>
        <dbReference type="ARBA" id="ARBA00004613"/>
    </source>
</evidence>
<evidence type="ECO:0000256" key="10">
    <source>
        <dbReference type="ARBA" id="ARBA00047764"/>
    </source>
</evidence>
<comment type="catalytic activity">
    <reaction evidence="10">
        <text>adenosine + H2O + H(+) = inosine + NH4(+)</text>
        <dbReference type="Rhea" id="RHEA:24408"/>
        <dbReference type="ChEBI" id="CHEBI:15377"/>
        <dbReference type="ChEBI" id="CHEBI:15378"/>
        <dbReference type="ChEBI" id="CHEBI:16335"/>
        <dbReference type="ChEBI" id="CHEBI:17596"/>
        <dbReference type="ChEBI" id="CHEBI:28938"/>
        <dbReference type="EC" id="3.5.4.4"/>
    </reaction>
</comment>
<protein>
    <recommendedName>
        <fullName evidence="5">Adenosine deaminase</fullName>
        <ecNumber evidence="4">3.5.4.4</ecNumber>
    </recommendedName>
</protein>
<feature type="domain" description="Adenosine/AMP deaminase N-terminal" evidence="12">
    <location>
        <begin position="28"/>
        <end position="105"/>
    </location>
</feature>
<dbReference type="GO" id="GO:0046103">
    <property type="term" value="P:inosine biosynthetic process"/>
    <property type="evidence" value="ECO:0007669"/>
    <property type="project" value="TreeGrafter"/>
</dbReference>
<accession>A0A1Y1MCA1</accession>
<sequence length="513" mass="59603">MCTNYLYKNQTMQLMVTYLYLMAFFSQSIGDYWSERRSLVSNENAQMLGSNVELNKKERIVNEYLMNLKFSEFDEGFDTPSNFLPSRHFFQARRSIEKSPVFKFIRDMPKGGALHGHSSALLSFEGLYNITREKNLHACSFNDKLRLKFMLTPAQDPLCKWQLVHDLRKANKSYDNWLRSQLTLDSDNPRGTYRDINQVWSTFSKIFATVKSMITYRPVFEQYVYQALKELNDDRVMYAEIRGSFPALYELNGTVYTRTESAAILHGAVAAFQRDHVNFYGARYIYAPHRKVNNSVAKYYVDTVNELHNLYPNFILGFDLVGQEDKGDPLFKFIEILQSISKNVSLVFHAAETNWYGTSSDFNLFDAVLLGTKRIGHGFGLTKHPHLMRLIKEKNIAIEVCPISNQVLMLVQDLRNHPAAFLIGRGFPIVVSYDDPTFWSSKGLSYDFYMMFMGIASRNADLKLLKKLAENSLTYSLLPEREKAAVIKQWNKMWNEFIDLAYRNILNYGKIWH</sequence>
<dbReference type="Pfam" id="PF00962">
    <property type="entry name" value="A_deaminase"/>
    <property type="match status" value="1"/>
</dbReference>
<comment type="similarity">
    <text evidence="3">Belongs to the metallo-dependent hydrolases superfamily. Adenosine and AMP deaminases family. ADGF subfamily.</text>
</comment>
<dbReference type="KEGG" id="ppyr:116181684"/>
<keyword evidence="9" id="KW-0378">Hydrolase</keyword>
<evidence type="ECO:0000256" key="9">
    <source>
        <dbReference type="ARBA" id="ARBA00022801"/>
    </source>
</evidence>
<dbReference type="NCBIfam" id="TIGR01431">
    <property type="entry name" value="adm_rel"/>
    <property type="match status" value="1"/>
</dbReference>
<evidence type="ECO:0000256" key="8">
    <source>
        <dbReference type="ARBA" id="ARBA00022729"/>
    </source>
</evidence>
<dbReference type="OrthoDB" id="7202371at2759"/>
<evidence type="ECO:0000259" key="11">
    <source>
        <dbReference type="Pfam" id="PF00962"/>
    </source>
</evidence>
<evidence type="ECO:0000259" key="12">
    <source>
        <dbReference type="Pfam" id="PF08451"/>
    </source>
</evidence>
<dbReference type="GeneID" id="116181684"/>
<evidence type="ECO:0000313" key="13">
    <source>
        <dbReference type="EMBL" id="JAV82220.1"/>
    </source>
</evidence>
<evidence type="ECO:0000256" key="4">
    <source>
        <dbReference type="ARBA" id="ARBA00012784"/>
    </source>
</evidence>
<dbReference type="PANTHER" id="PTHR11409:SF39">
    <property type="entry name" value="ADENOSINE DEAMINASE 2"/>
    <property type="match status" value="1"/>
</dbReference>
<dbReference type="FunFam" id="3.20.20.140:FF:000017">
    <property type="entry name" value="Adenosine deaminase 2"/>
    <property type="match status" value="1"/>
</dbReference>
<dbReference type="GO" id="GO:0006154">
    <property type="term" value="P:adenosine catabolic process"/>
    <property type="evidence" value="ECO:0007669"/>
    <property type="project" value="InterPro"/>
</dbReference>
<comment type="subcellular location">
    <subcellularLocation>
        <location evidence="2">Secreted</location>
    </subcellularLocation>
</comment>
<dbReference type="Pfam" id="PF08451">
    <property type="entry name" value="A_deaminase_N"/>
    <property type="match status" value="1"/>
</dbReference>
<dbReference type="PANTHER" id="PTHR11409">
    <property type="entry name" value="ADENOSINE DEAMINASE"/>
    <property type="match status" value="1"/>
</dbReference>
<dbReference type="InterPro" id="IPR006330">
    <property type="entry name" value="Ado/ade_deaminase"/>
</dbReference>
<dbReference type="RefSeq" id="XP_031357954.1">
    <property type="nucleotide sequence ID" value="XM_031502094.1"/>
</dbReference>
<dbReference type="Gene3D" id="3.20.20.140">
    <property type="entry name" value="Metal-dependent hydrolases"/>
    <property type="match status" value="1"/>
</dbReference>
<evidence type="ECO:0000256" key="6">
    <source>
        <dbReference type="ARBA" id="ARBA00022525"/>
    </source>
</evidence>
<reference evidence="13" key="1">
    <citation type="journal article" date="2016" name="Sci. Rep.">
        <title>Molecular characterization of firefly nuptial gifts: a multi-omics approach sheds light on postcopulatory sexual selection.</title>
        <authorList>
            <person name="Al-Wathiqui N."/>
            <person name="Fallon T.R."/>
            <person name="South A."/>
            <person name="Weng J.K."/>
            <person name="Lewis S.M."/>
        </authorList>
    </citation>
    <scope>NUCLEOTIDE SEQUENCE</scope>
</reference>
<evidence type="ECO:0000256" key="3">
    <source>
        <dbReference type="ARBA" id="ARBA00006083"/>
    </source>
</evidence>
<dbReference type="AlphaFoldDB" id="A0A1Y1MCA1"/>
<dbReference type="SUPFAM" id="SSF51556">
    <property type="entry name" value="Metallo-dependent hydrolases"/>
    <property type="match status" value="1"/>
</dbReference>
<keyword evidence="8" id="KW-0732">Signal</keyword>
<dbReference type="EC" id="3.5.4.4" evidence="4"/>
<evidence type="ECO:0000256" key="1">
    <source>
        <dbReference type="ARBA" id="ARBA00001947"/>
    </source>
</evidence>
<dbReference type="InterPro" id="IPR013659">
    <property type="entry name" value="A_deaminase_N"/>
</dbReference>
<comment type="cofactor">
    <cofactor evidence="1">
        <name>Zn(2+)</name>
        <dbReference type="ChEBI" id="CHEBI:29105"/>
    </cofactor>
</comment>
<keyword evidence="7" id="KW-0479">Metal-binding</keyword>
<dbReference type="InterPro" id="IPR032466">
    <property type="entry name" value="Metal_Hydrolase"/>
</dbReference>
<dbReference type="EMBL" id="GEZM01037063">
    <property type="protein sequence ID" value="JAV82220.1"/>
    <property type="molecule type" value="Transcribed_RNA"/>
</dbReference>
<keyword evidence="6" id="KW-0964">Secreted</keyword>
<dbReference type="GO" id="GO:0004000">
    <property type="term" value="F:adenosine deaminase activity"/>
    <property type="evidence" value="ECO:0007669"/>
    <property type="project" value="InterPro"/>
</dbReference>
<feature type="domain" description="Adenosine deaminase" evidence="11">
    <location>
        <begin position="197"/>
        <end position="489"/>
    </location>
</feature>
<dbReference type="GO" id="GO:0005615">
    <property type="term" value="C:extracellular space"/>
    <property type="evidence" value="ECO:0007669"/>
    <property type="project" value="InterPro"/>
</dbReference>
<dbReference type="GO" id="GO:0046872">
    <property type="term" value="F:metal ion binding"/>
    <property type="evidence" value="ECO:0007669"/>
    <property type="project" value="UniProtKB-KW"/>
</dbReference>
<dbReference type="InterPro" id="IPR001365">
    <property type="entry name" value="A_deaminase_dom"/>
</dbReference>
<dbReference type="InterPro" id="IPR006331">
    <property type="entry name" value="ADGF"/>
</dbReference>
<organism evidence="13">
    <name type="scientific">Photinus pyralis</name>
    <name type="common">Common eastern firefly</name>
    <name type="synonym">Lampyris pyralis</name>
    <dbReference type="NCBI Taxonomy" id="7054"/>
    <lineage>
        <taxon>Eukaryota</taxon>
        <taxon>Metazoa</taxon>
        <taxon>Ecdysozoa</taxon>
        <taxon>Arthropoda</taxon>
        <taxon>Hexapoda</taxon>
        <taxon>Insecta</taxon>
        <taxon>Pterygota</taxon>
        <taxon>Neoptera</taxon>
        <taxon>Endopterygota</taxon>
        <taxon>Coleoptera</taxon>
        <taxon>Polyphaga</taxon>
        <taxon>Elateriformia</taxon>
        <taxon>Elateroidea</taxon>
        <taxon>Lampyridae</taxon>
        <taxon>Lampyrinae</taxon>
        <taxon>Photinus</taxon>
    </lineage>
</organism>
<evidence type="ECO:0000256" key="7">
    <source>
        <dbReference type="ARBA" id="ARBA00022723"/>
    </source>
</evidence>